<evidence type="ECO:0000256" key="3">
    <source>
        <dbReference type="ARBA" id="ARBA00023125"/>
    </source>
</evidence>
<sequence length="344" mass="37543">MAVEVQSFPKKNFGQSSVHPMHQSVNYPMWWNSHEQQFLQSLSNNLSLKVGSPPQVYQEGKHVGLQPQHQDSSSSPSSGQSHQEATATGGANSQDQCISSDSVQDENCRKRVEGQTKPLLVMANPNLGVSAPQVDISKSVTHIPYPYGDPYCNGLFAGYGPQAIIQPGMAGIAPTRVPLPLDLAEDGPIYVNAKQYHGILRRRQIRAKLEAQNKLVKNRKPYLHESRHLHALNRVRGSGGRFLSAKKSKQLDPTPPASSHCAPESARFYQNGSDLEVHKVGGAGKHEASTISDSGTTHAINSSDAIFQQPHYRFSHVSPRMGVSMQGSRGLLGNGTQHRTPVVR</sequence>
<dbReference type="Proteomes" id="UP001188597">
    <property type="component" value="Unassembled WGS sequence"/>
</dbReference>
<gene>
    <name evidence="10" type="ORF">RJ639_012219</name>
</gene>
<feature type="compositionally biased region" description="Polar residues" evidence="9">
    <location>
        <begin position="84"/>
        <end position="102"/>
    </location>
</feature>
<protein>
    <recommendedName>
        <fullName evidence="8">Nuclear transcription factor Y subunit</fullName>
    </recommendedName>
</protein>
<keyword evidence="3 8" id="KW-0238">DNA-binding</keyword>
<comment type="similarity">
    <text evidence="8">Belongs to the NFYA/HAP2 subunit family.</text>
</comment>
<keyword evidence="5 8" id="KW-0804">Transcription</keyword>
<keyword evidence="11" id="KW-1185">Reference proteome</keyword>
<evidence type="ECO:0000256" key="8">
    <source>
        <dbReference type="RuleBase" id="RU367155"/>
    </source>
</evidence>
<dbReference type="PANTHER" id="PTHR12632">
    <property type="entry name" value="TRANSCRIPTION FACTOR NF-Y ALPHA-RELATED"/>
    <property type="match status" value="1"/>
</dbReference>
<evidence type="ECO:0000313" key="10">
    <source>
        <dbReference type="EMBL" id="KAK3011573.1"/>
    </source>
</evidence>
<keyword evidence="4" id="KW-0010">Activator</keyword>
<comment type="caution">
    <text evidence="10">The sequence shown here is derived from an EMBL/GenBank/DDBJ whole genome shotgun (WGS) entry which is preliminary data.</text>
</comment>
<dbReference type="GO" id="GO:0003677">
    <property type="term" value="F:DNA binding"/>
    <property type="evidence" value="ECO:0007669"/>
    <property type="project" value="UniProtKB-KW"/>
</dbReference>
<feature type="compositionally biased region" description="Low complexity" evidence="9">
    <location>
        <begin position="66"/>
        <end position="83"/>
    </location>
</feature>
<dbReference type="Gene3D" id="6.10.250.2430">
    <property type="match status" value="1"/>
</dbReference>
<evidence type="ECO:0000256" key="6">
    <source>
        <dbReference type="ARBA" id="ARBA00023242"/>
    </source>
</evidence>
<dbReference type="PROSITE" id="PS00686">
    <property type="entry name" value="NFYA_HAP2_1"/>
    <property type="match status" value="1"/>
</dbReference>
<dbReference type="GO" id="GO:0016602">
    <property type="term" value="C:CCAAT-binding factor complex"/>
    <property type="evidence" value="ECO:0007669"/>
    <property type="project" value="InterPro"/>
</dbReference>
<dbReference type="AlphaFoldDB" id="A0AA88VP77"/>
<evidence type="ECO:0000313" key="11">
    <source>
        <dbReference type="Proteomes" id="UP001188597"/>
    </source>
</evidence>
<evidence type="ECO:0000256" key="4">
    <source>
        <dbReference type="ARBA" id="ARBA00023159"/>
    </source>
</evidence>
<dbReference type="InterPro" id="IPR001289">
    <property type="entry name" value="NFYA"/>
</dbReference>
<dbReference type="SMART" id="SM00521">
    <property type="entry name" value="CBF"/>
    <property type="match status" value="1"/>
</dbReference>
<organism evidence="10 11">
    <name type="scientific">Escallonia herrerae</name>
    <dbReference type="NCBI Taxonomy" id="1293975"/>
    <lineage>
        <taxon>Eukaryota</taxon>
        <taxon>Viridiplantae</taxon>
        <taxon>Streptophyta</taxon>
        <taxon>Embryophyta</taxon>
        <taxon>Tracheophyta</taxon>
        <taxon>Spermatophyta</taxon>
        <taxon>Magnoliopsida</taxon>
        <taxon>eudicotyledons</taxon>
        <taxon>Gunneridae</taxon>
        <taxon>Pentapetalae</taxon>
        <taxon>asterids</taxon>
        <taxon>campanulids</taxon>
        <taxon>Escalloniales</taxon>
        <taxon>Escalloniaceae</taxon>
        <taxon>Escallonia</taxon>
    </lineage>
</organism>
<keyword evidence="2 8" id="KW-0805">Transcription regulation</keyword>
<reference evidence="10" key="1">
    <citation type="submission" date="2022-12" db="EMBL/GenBank/DDBJ databases">
        <title>Draft genome assemblies for two species of Escallonia (Escalloniales).</title>
        <authorList>
            <person name="Chanderbali A."/>
            <person name="Dervinis C."/>
            <person name="Anghel I."/>
            <person name="Soltis D."/>
            <person name="Soltis P."/>
            <person name="Zapata F."/>
        </authorList>
    </citation>
    <scope>NUCLEOTIDE SEQUENCE</scope>
    <source>
        <strain evidence="10">UCBG64.0493</strain>
        <tissue evidence="10">Leaf</tissue>
    </source>
</reference>
<dbReference type="InterPro" id="IPR018362">
    <property type="entry name" value="CCAAT-binding_factor_CS"/>
</dbReference>
<evidence type="ECO:0000256" key="9">
    <source>
        <dbReference type="SAM" id="MobiDB-lite"/>
    </source>
</evidence>
<dbReference type="GO" id="GO:0003700">
    <property type="term" value="F:DNA-binding transcription factor activity"/>
    <property type="evidence" value="ECO:0007669"/>
    <property type="project" value="UniProtKB-UniRule"/>
</dbReference>
<accession>A0AA88VP77</accession>
<name>A0AA88VP77_9ASTE</name>
<evidence type="ECO:0000256" key="2">
    <source>
        <dbReference type="ARBA" id="ARBA00023015"/>
    </source>
</evidence>
<keyword evidence="6 8" id="KW-0539">Nucleus</keyword>
<feature type="region of interest" description="Disordered" evidence="9">
    <location>
        <begin position="50"/>
        <end position="110"/>
    </location>
</feature>
<proteinExistence type="inferred from homology"/>
<evidence type="ECO:0000256" key="1">
    <source>
        <dbReference type="ARBA" id="ARBA00004123"/>
    </source>
</evidence>
<evidence type="ECO:0000256" key="7">
    <source>
        <dbReference type="ARBA" id="ARBA00025911"/>
    </source>
</evidence>
<comment type="subcellular location">
    <subcellularLocation>
        <location evidence="1 8">Nucleus</location>
    </subcellularLocation>
</comment>
<evidence type="ECO:0000256" key="5">
    <source>
        <dbReference type="ARBA" id="ARBA00023163"/>
    </source>
</evidence>
<comment type="function">
    <text evidence="8">Component of the sequence-specific heterotrimeric transcription factor (NF-Y) which specifically recognizes a 5'-CCAAT-3' box motif found in the promoters of its target genes.</text>
</comment>
<dbReference type="PRINTS" id="PR00616">
    <property type="entry name" value="CCAATSUBUNTB"/>
</dbReference>
<dbReference type="PROSITE" id="PS51152">
    <property type="entry name" value="NFYA_HAP2_2"/>
    <property type="match status" value="1"/>
</dbReference>
<comment type="subunit">
    <text evidence="7">Heterotrimeric transcription factor composed of three components, NF-YA, NF-YB and NF-YC. NF-YB and NF-YC must interact and dimerize for NF-YA association and DNA binding.</text>
</comment>
<dbReference type="EMBL" id="JAVXUP010001445">
    <property type="protein sequence ID" value="KAK3011573.1"/>
    <property type="molecule type" value="Genomic_DNA"/>
</dbReference>
<dbReference type="Pfam" id="PF02045">
    <property type="entry name" value="CBFB_NFYA"/>
    <property type="match status" value="1"/>
</dbReference>